<dbReference type="EMBL" id="LAZR01009585">
    <property type="protein sequence ID" value="KKM71731.1"/>
    <property type="molecule type" value="Genomic_DNA"/>
</dbReference>
<accession>A0A0F9KAM0</accession>
<protein>
    <submittedName>
        <fullName evidence="1">Uncharacterized protein</fullName>
    </submittedName>
</protein>
<feature type="non-terminal residue" evidence="1">
    <location>
        <position position="1"/>
    </location>
</feature>
<gene>
    <name evidence="1" type="ORF">LCGC14_1427580</name>
</gene>
<sequence>VVKERGADNYAIIDEKGLDMSRAYSNSPAQIGGLKSQSYLEAMALVYSQCHKVLKPQGLMILVTKNFIRNQKEIRLDTDTISLCEQAGFRFIERHYRKLPSQSFWRVIYKKKYPLAPELKFEDVLVFQK</sequence>
<dbReference type="InterPro" id="IPR029063">
    <property type="entry name" value="SAM-dependent_MTases_sf"/>
</dbReference>
<evidence type="ECO:0000313" key="1">
    <source>
        <dbReference type="EMBL" id="KKM71731.1"/>
    </source>
</evidence>
<name>A0A0F9KAM0_9ZZZZ</name>
<reference evidence="1" key="1">
    <citation type="journal article" date="2015" name="Nature">
        <title>Complex archaea that bridge the gap between prokaryotes and eukaryotes.</title>
        <authorList>
            <person name="Spang A."/>
            <person name="Saw J.H."/>
            <person name="Jorgensen S.L."/>
            <person name="Zaremba-Niedzwiedzka K."/>
            <person name="Martijn J."/>
            <person name="Lind A.E."/>
            <person name="van Eijk R."/>
            <person name="Schleper C."/>
            <person name="Guy L."/>
            <person name="Ettema T.J."/>
        </authorList>
    </citation>
    <scope>NUCLEOTIDE SEQUENCE</scope>
</reference>
<dbReference type="Gene3D" id="3.40.50.150">
    <property type="entry name" value="Vaccinia Virus protein VP39"/>
    <property type="match status" value="1"/>
</dbReference>
<dbReference type="SUPFAM" id="SSF53335">
    <property type="entry name" value="S-adenosyl-L-methionine-dependent methyltransferases"/>
    <property type="match status" value="1"/>
</dbReference>
<organism evidence="1">
    <name type="scientific">marine sediment metagenome</name>
    <dbReference type="NCBI Taxonomy" id="412755"/>
    <lineage>
        <taxon>unclassified sequences</taxon>
        <taxon>metagenomes</taxon>
        <taxon>ecological metagenomes</taxon>
    </lineage>
</organism>
<dbReference type="AlphaFoldDB" id="A0A0F9KAM0"/>
<comment type="caution">
    <text evidence="1">The sequence shown here is derived from an EMBL/GenBank/DDBJ whole genome shotgun (WGS) entry which is preliminary data.</text>
</comment>
<proteinExistence type="predicted"/>